<keyword evidence="2" id="KW-0732">Signal</keyword>
<evidence type="ECO:0000256" key="1">
    <source>
        <dbReference type="SAM" id="Coils"/>
    </source>
</evidence>
<evidence type="ECO:0000313" key="4">
    <source>
        <dbReference type="Proteomes" id="UP000298050"/>
    </source>
</evidence>
<dbReference type="EMBL" id="SRLE01000002">
    <property type="protein sequence ID" value="TGD75813.1"/>
    <property type="molecule type" value="Genomic_DNA"/>
</dbReference>
<feature type="signal peptide" evidence="2">
    <location>
        <begin position="1"/>
        <end position="24"/>
    </location>
</feature>
<dbReference type="NCBIfam" id="NF040598">
    <property type="entry name" value="Ala_zip_lipo"/>
    <property type="match status" value="1"/>
</dbReference>
<feature type="coiled-coil region" evidence="1">
    <location>
        <begin position="33"/>
        <end position="60"/>
    </location>
</feature>
<evidence type="ECO:0000313" key="3">
    <source>
        <dbReference type="EMBL" id="TGD75813.1"/>
    </source>
</evidence>
<dbReference type="InterPro" id="IPR021793">
    <property type="entry name" value="Oprl"/>
</dbReference>
<keyword evidence="1" id="KW-0175">Coiled coil</keyword>
<dbReference type="AlphaFoldDB" id="A0A4Z0M807"/>
<organism evidence="3 4">
    <name type="scientific">Mangrovimicrobium sediminis</name>
    <dbReference type="NCBI Taxonomy" id="2562682"/>
    <lineage>
        <taxon>Bacteria</taxon>
        <taxon>Pseudomonadati</taxon>
        <taxon>Pseudomonadota</taxon>
        <taxon>Gammaproteobacteria</taxon>
        <taxon>Cellvibrionales</taxon>
        <taxon>Halieaceae</taxon>
        <taxon>Mangrovimicrobium</taxon>
    </lineage>
</organism>
<protein>
    <recommendedName>
        <fullName evidence="5">Murein lipoprotein</fullName>
    </recommendedName>
</protein>
<reference evidence="3 4" key="1">
    <citation type="submission" date="2019-04" db="EMBL/GenBank/DDBJ databases">
        <title>Taxonomy of novel Haliea sp. from mangrove soil of West Coast of India.</title>
        <authorList>
            <person name="Verma A."/>
            <person name="Kumar P."/>
            <person name="Krishnamurthi S."/>
        </authorList>
    </citation>
    <scope>NUCLEOTIDE SEQUENCE [LARGE SCALE GENOMIC DNA]</scope>
    <source>
        <strain evidence="3 4">SAOS-164</strain>
    </source>
</reference>
<keyword evidence="4" id="KW-1185">Reference proteome</keyword>
<evidence type="ECO:0000256" key="2">
    <source>
        <dbReference type="SAM" id="SignalP"/>
    </source>
</evidence>
<proteinExistence type="predicted"/>
<accession>A0A4Z0M807</accession>
<name>A0A4Z0M807_9GAMM</name>
<feature type="chain" id="PRO_5021369447" description="Murein lipoprotein" evidence="2">
    <location>
        <begin position="25"/>
        <end position="92"/>
    </location>
</feature>
<evidence type="ECO:0008006" key="5">
    <source>
        <dbReference type="Google" id="ProtNLM"/>
    </source>
</evidence>
<dbReference type="Pfam" id="PF11839">
    <property type="entry name" value="Alanine_zipper"/>
    <property type="match status" value="1"/>
</dbReference>
<dbReference type="RefSeq" id="WP_135441065.1">
    <property type="nucleotide sequence ID" value="NZ_SRLE01000002.1"/>
</dbReference>
<gene>
    <name evidence="3" type="ORF">E4634_02800</name>
</gene>
<sequence length="92" mass="9515">MKTLARITTSTALLAALAATTGCATSSDIDALRAEMMAEINRANATADKAAADAASAKQDAASAKATADQALQSAQATDEKLDRMFKKSMYK</sequence>
<comment type="caution">
    <text evidence="3">The sequence shown here is derived from an EMBL/GenBank/DDBJ whole genome shotgun (WGS) entry which is preliminary data.</text>
</comment>
<dbReference type="PROSITE" id="PS51257">
    <property type="entry name" value="PROKAR_LIPOPROTEIN"/>
    <property type="match status" value="1"/>
</dbReference>
<dbReference type="Proteomes" id="UP000298050">
    <property type="component" value="Unassembled WGS sequence"/>
</dbReference>